<dbReference type="EMBL" id="MLJW01001957">
    <property type="protein sequence ID" value="OIQ76137.1"/>
    <property type="molecule type" value="Genomic_DNA"/>
</dbReference>
<name>A0A1J5PXC9_9ZZZZ</name>
<sequence>MGKLFNLKEWLTVADAAKHLSIVLGEEVTEADVLRLALDGHLKLSVNFVNHAEAKRGKYVSWEETEWTLFPSKLMRPKAPFSPTDMKTLECPTNLLEQWNEIPDHEKCDFYPLLHSLNVDGERFINLSKEVTTISGVWDLPMIGNEQLDIEHEYQHLTGGPAVTLEGLDGAFVERENGVVCQLQEDFDDNPYQAGSNADLEKIKQKIALENIEEDEAKSLLNRHKEDRKKFLEKRKKKPKSESYYPAGGLPQDGVIVVRTKALREFENALIEPTSKPESTRKTENLLQALTCIAIDAYGYDPKSGKSTAPSDIASALDFLGKPVNPKTIRGWLKEGADLLPPIPHKD</sequence>
<reference evidence="1" key="1">
    <citation type="submission" date="2016-10" db="EMBL/GenBank/DDBJ databases">
        <title>Sequence of Gallionella enrichment culture.</title>
        <authorList>
            <person name="Poehlein A."/>
            <person name="Muehling M."/>
            <person name="Daniel R."/>
        </authorList>
    </citation>
    <scope>NUCLEOTIDE SEQUENCE</scope>
</reference>
<comment type="caution">
    <text evidence="1">The sequence shown here is derived from an EMBL/GenBank/DDBJ whole genome shotgun (WGS) entry which is preliminary data.</text>
</comment>
<gene>
    <name evidence="1" type="ORF">GALL_421890</name>
</gene>
<proteinExistence type="predicted"/>
<dbReference type="AlphaFoldDB" id="A0A1J5PXC9"/>
<organism evidence="1">
    <name type="scientific">mine drainage metagenome</name>
    <dbReference type="NCBI Taxonomy" id="410659"/>
    <lineage>
        <taxon>unclassified sequences</taxon>
        <taxon>metagenomes</taxon>
        <taxon>ecological metagenomes</taxon>
    </lineage>
</organism>
<evidence type="ECO:0000313" key="1">
    <source>
        <dbReference type="EMBL" id="OIQ76137.1"/>
    </source>
</evidence>
<protein>
    <submittedName>
        <fullName evidence="1">Uncharacterized protein</fullName>
    </submittedName>
</protein>
<accession>A0A1J5PXC9</accession>